<dbReference type="Gene3D" id="1.10.443.10">
    <property type="entry name" value="Intergrase catalytic core"/>
    <property type="match status" value="1"/>
</dbReference>
<dbReference type="eggNOG" id="COG4974">
    <property type="taxonomic scope" value="Bacteria"/>
</dbReference>
<dbReference type="EMBL" id="ADKM02000023">
    <property type="protein sequence ID" value="EGC04447.1"/>
    <property type="molecule type" value="Genomic_DNA"/>
</dbReference>
<reference evidence="9 10" key="1">
    <citation type="submission" date="2011-02" db="EMBL/GenBank/DDBJ databases">
        <authorList>
            <person name="Nelson K.E."/>
            <person name="Sutton G."/>
            <person name="Torralba M."/>
            <person name="Durkin S."/>
            <person name="Harkins D."/>
            <person name="Montgomery R."/>
            <person name="Ziemer C."/>
            <person name="Klaassens E."/>
            <person name="Ocuiv P."/>
            <person name="Morrison M."/>
        </authorList>
    </citation>
    <scope>NUCLEOTIDE SEQUENCE [LARGE SCALE GENOMIC DNA]</scope>
    <source>
        <strain evidence="9 10">8</strain>
    </source>
</reference>
<dbReference type="InterPro" id="IPR013762">
    <property type="entry name" value="Integrase-like_cat_sf"/>
</dbReference>
<evidence type="ECO:0000256" key="4">
    <source>
        <dbReference type="ARBA" id="ARBA00023125"/>
    </source>
</evidence>
<dbReference type="InterPro" id="IPR044068">
    <property type="entry name" value="CB"/>
</dbReference>
<comment type="similarity">
    <text evidence="2">Belongs to the 'phage' integrase family.</text>
</comment>
<name>E9S8F2_RUMAL</name>
<dbReference type="InterPro" id="IPR004107">
    <property type="entry name" value="Integrase_SAM-like_N"/>
</dbReference>
<evidence type="ECO:0000256" key="6">
    <source>
        <dbReference type="PROSITE-ProRule" id="PRU01248"/>
    </source>
</evidence>
<evidence type="ECO:0000256" key="1">
    <source>
        <dbReference type="ARBA" id="ARBA00003283"/>
    </source>
</evidence>
<dbReference type="AlphaFoldDB" id="E9S8F2"/>
<dbReference type="Gene3D" id="1.10.150.130">
    <property type="match status" value="1"/>
</dbReference>
<feature type="domain" description="Tyr recombinase" evidence="7">
    <location>
        <begin position="194"/>
        <end position="398"/>
    </location>
</feature>
<dbReference type="PROSITE" id="PS51898">
    <property type="entry name" value="TYR_RECOMBINASE"/>
    <property type="match status" value="1"/>
</dbReference>
<dbReference type="InterPro" id="IPR050090">
    <property type="entry name" value="Tyrosine_recombinase_XerCD"/>
</dbReference>
<dbReference type="GO" id="GO:0006310">
    <property type="term" value="P:DNA recombination"/>
    <property type="evidence" value="ECO:0007669"/>
    <property type="project" value="UniProtKB-KW"/>
</dbReference>
<dbReference type="OrthoDB" id="9785687at2"/>
<protein>
    <submittedName>
        <fullName evidence="9">Site-specific recombinase, phage integrase family</fullName>
    </submittedName>
</protein>
<evidence type="ECO:0000259" key="8">
    <source>
        <dbReference type="PROSITE" id="PS51900"/>
    </source>
</evidence>
<dbReference type="InterPro" id="IPR010998">
    <property type="entry name" value="Integrase_recombinase_N"/>
</dbReference>
<keyword evidence="3" id="KW-0229">DNA integration</keyword>
<dbReference type="InterPro" id="IPR002104">
    <property type="entry name" value="Integrase_catalytic"/>
</dbReference>
<dbReference type="PANTHER" id="PTHR30349">
    <property type="entry name" value="PHAGE INTEGRASE-RELATED"/>
    <property type="match status" value="1"/>
</dbReference>
<dbReference type="CDD" id="cd01189">
    <property type="entry name" value="INT_ICEBs1_C_like"/>
    <property type="match status" value="1"/>
</dbReference>
<dbReference type="Pfam" id="PF00589">
    <property type="entry name" value="Phage_integrase"/>
    <property type="match status" value="1"/>
</dbReference>
<dbReference type="Pfam" id="PF14659">
    <property type="entry name" value="Phage_int_SAM_3"/>
    <property type="match status" value="1"/>
</dbReference>
<gene>
    <name evidence="9" type="ORF">CUS_4856</name>
</gene>
<keyword evidence="4 6" id="KW-0238">DNA-binding</keyword>
<feature type="domain" description="Core-binding (CB)" evidence="8">
    <location>
        <begin position="88"/>
        <end position="173"/>
    </location>
</feature>
<dbReference type="PANTHER" id="PTHR30349:SF91">
    <property type="entry name" value="INTA PROTEIN"/>
    <property type="match status" value="1"/>
</dbReference>
<proteinExistence type="inferred from homology"/>
<sequence length="431" mass="49709">MKMKSSLPFKYITAVKGGKHYVVFDYKDNEGKRKRKWIGTDLPEKCAKKALNLKVEEIVTAFYEDYMNGKLFKKAQQKAKEKLTAGDYKFTVFLRDWLETIKPTIAETTYESYSQKLNSVVRYFDTVFPDITLAEVTAVELQKFYNDKFAEGITANTIKHYHANIHKALKYAVKIGLVSCNESEKTDRPKLDKYEATFYNSKELERLFSVFRGDRMEVVVLIAAYYGLRRSEIIGLRWDAIDFDNNTITIHAKAYNVYEDGKLVVKFENKLKTKASHRTLPLIPYIADVLRAKKEQDEYRSTVLKSGYDHEYEDYICTDEFGRLITPNYVTDHFANVIKKYKLKKIRFHDLRHSCASLLLANGVPMKAIQEWLGHSTFHVTADFYSHLDFNSKIDSANTIANILGGGAVERPLAAESKRVESQNTADDTKK</sequence>
<keyword evidence="10" id="KW-1185">Reference proteome</keyword>
<evidence type="ECO:0000313" key="9">
    <source>
        <dbReference type="EMBL" id="EGC04447.1"/>
    </source>
</evidence>
<comment type="caution">
    <text evidence="9">The sequence shown here is derived from an EMBL/GenBank/DDBJ whole genome shotgun (WGS) entry which is preliminary data.</text>
</comment>
<dbReference type="GO" id="GO:0015074">
    <property type="term" value="P:DNA integration"/>
    <property type="evidence" value="ECO:0007669"/>
    <property type="project" value="UniProtKB-KW"/>
</dbReference>
<dbReference type="RefSeq" id="WP_002847259.1">
    <property type="nucleotide sequence ID" value="NZ_ADKM02000023.1"/>
</dbReference>
<dbReference type="PROSITE" id="PS51900">
    <property type="entry name" value="CB"/>
    <property type="match status" value="1"/>
</dbReference>
<dbReference type="Proteomes" id="UP000004259">
    <property type="component" value="Unassembled WGS sequence"/>
</dbReference>
<evidence type="ECO:0000259" key="7">
    <source>
        <dbReference type="PROSITE" id="PS51898"/>
    </source>
</evidence>
<organism evidence="9 10">
    <name type="scientific">Ruminococcus albus 8</name>
    <dbReference type="NCBI Taxonomy" id="246199"/>
    <lineage>
        <taxon>Bacteria</taxon>
        <taxon>Bacillati</taxon>
        <taxon>Bacillota</taxon>
        <taxon>Clostridia</taxon>
        <taxon>Eubacteriales</taxon>
        <taxon>Oscillospiraceae</taxon>
        <taxon>Ruminococcus</taxon>
    </lineage>
</organism>
<evidence type="ECO:0000256" key="5">
    <source>
        <dbReference type="ARBA" id="ARBA00023172"/>
    </source>
</evidence>
<evidence type="ECO:0000313" key="10">
    <source>
        <dbReference type="Proteomes" id="UP000004259"/>
    </source>
</evidence>
<keyword evidence="5" id="KW-0233">DNA recombination</keyword>
<dbReference type="STRING" id="246199.CUS_4856"/>
<evidence type="ECO:0000256" key="3">
    <source>
        <dbReference type="ARBA" id="ARBA00022908"/>
    </source>
</evidence>
<dbReference type="InterPro" id="IPR011010">
    <property type="entry name" value="DNA_brk_join_enz"/>
</dbReference>
<comment type="function">
    <text evidence="1">Site-specific tyrosine recombinase, which acts by catalyzing the cutting and rejoining of the recombining DNA molecules.</text>
</comment>
<dbReference type="SUPFAM" id="SSF56349">
    <property type="entry name" value="DNA breaking-rejoining enzymes"/>
    <property type="match status" value="1"/>
</dbReference>
<dbReference type="GO" id="GO:0003677">
    <property type="term" value="F:DNA binding"/>
    <property type="evidence" value="ECO:0007669"/>
    <property type="project" value="UniProtKB-UniRule"/>
</dbReference>
<evidence type="ECO:0000256" key="2">
    <source>
        <dbReference type="ARBA" id="ARBA00008857"/>
    </source>
</evidence>
<accession>E9S8F2</accession>